<dbReference type="CDD" id="cd09739">
    <property type="entry name" value="Cas6_I-F"/>
    <property type="match status" value="1"/>
</dbReference>
<gene>
    <name evidence="1" type="ORF">PCIT_b0895</name>
</gene>
<sequence>MKYYLDITLLPDAETNLGFLWHKVYQQIHIMLVEHKISDKNSEIALSFPKYRHLGSSDKDSKVFPLGNKLRMFAQTYEKLDGLKIAQWLNRLDDYVHIKAIKEVPNDVTEYAYFKRKNFKSPAKLIKEIDSRAAKIAAKNGFDLAKVKERLMVSITKLEERSTLPYINLRSLSSDKLLSAEDRKKFLLFIECEIVTQPLNQIGLFTCHGLSRRSEEEQSAVPWFEG</sequence>
<dbReference type="Pfam" id="PF09618">
    <property type="entry name" value="Cas_Csy4"/>
    <property type="match status" value="1"/>
</dbReference>
<dbReference type="Gene3D" id="3.30.70.2540">
    <property type="entry name" value="CRISPR-associated endoribonuclease Cas6/Csy4"/>
    <property type="match status" value="1"/>
</dbReference>
<comment type="caution">
    <text evidence="1">The sequence shown here is derived from an EMBL/GenBank/DDBJ whole genome shotgun (WGS) entry which is preliminary data.</text>
</comment>
<dbReference type="GO" id="GO:0004519">
    <property type="term" value="F:endonuclease activity"/>
    <property type="evidence" value="ECO:0007669"/>
    <property type="project" value="InterPro"/>
</dbReference>
<reference evidence="1" key="1">
    <citation type="journal article" date="2012" name="J. Bacteriol.">
        <title>Genome sequences of type strains of seven species of the marine bacterium Pseudoalteromonas.</title>
        <authorList>
            <person name="Xie B.B."/>
            <person name="Shu Y.L."/>
            <person name="Qin Q.L."/>
            <person name="Rong J.C."/>
            <person name="Zhang X.Y."/>
            <person name="Chen X.L."/>
            <person name="Shi M."/>
            <person name="He H.L."/>
            <person name="Zhou B.C."/>
            <person name="Zhang Y.Z."/>
        </authorList>
    </citation>
    <scope>NUCLEOTIDE SEQUENCE</scope>
    <source>
        <strain evidence="1">DSM 8771</strain>
    </source>
</reference>
<dbReference type="RefSeq" id="WP_010364306.1">
    <property type="nucleotide sequence ID" value="NZ_AHBZ03000027.1"/>
</dbReference>
<dbReference type="InterPro" id="IPR013396">
    <property type="entry name" value="CRISPR-assoc_prot_Csy4"/>
</dbReference>
<dbReference type="EMBL" id="AHBZ03000027">
    <property type="protein sequence ID" value="KAF7764818.1"/>
    <property type="molecule type" value="Genomic_DNA"/>
</dbReference>
<accession>A0AAD4AFC6</accession>
<name>A0AAD4AFC6_9GAMM</name>
<dbReference type="Proteomes" id="UP000016487">
    <property type="component" value="Unassembled WGS sequence"/>
</dbReference>
<proteinExistence type="predicted"/>
<reference evidence="1" key="2">
    <citation type="submission" date="2015-03" db="EMBL/GenBank/DDBJ databases">
        <title>Genome sequence of Pseudoalteromonas citrea.</title>
        <authorList>
            <person name="Xie B.-B."/>
            <person name="Rong J.-C."/>
            <person name="Qin Q.-L."/>
            <person name="Zhang Y.-Z."/>
        </authorList>
    </citation>
    <scope>NUCLEOTIDE SEQUENCE</scope>
    <source>
        <strain evidence="1">DSM 8771</strain>
    </source>
</reference>
<protein>
    <submittedName>
        <fullName evidence="1">Uncharacterized protein</fullName>
    </submittedName>
</protein>
<evidence type="ECO:0000313" key="2">
    <source>
        <dbReference type="Proteomes" id="UP000016487"/>
    </source>
</evidence>
<evidence type="ECO:0000313" key="1">
    <source>
        <dbReference type="EMBL" id="KAF7764818.1"/>
    </source>
</evidence>
<dbReference type="GO" id="GO:0043571">
    <property type="term" value="P:maintenance of CRISPR repeat elements"/>
    <property type="evidence" value="ECO:0007669"/>
    <property type="project" value="InterPro"/>
</dbReference>
<dbReference type="NCBIfam" id="TIGR02563">
    <property type="entry name" value="cas_Csy4"/>
    <property type="match status" value="1"/>
</dbReference>
<dbReference type="InterPro" id="IPR042564">
    <property type="entry name" value="CRISPR-Cas6/Csy4_sf"/>
</dbReference>
<organism evidence="1 2">
    <name type="scientific">Pseudoalteromonas citrea</name>
    <dbReference type="NCBI Taxonomy" id="43655"/>
    <lineage>
        <taxon>Bacteria</taxon>
        <taxon>Pseudomonadati</taxon>
        <taxon>Pseudomonadota</taxon>
        <taxon>Gammaproteobacteria</taxon>
        <taxon>Alteromonadales</taxon>
        <taxon>Pseudoalteromonadaceae</taxon>
        <taxon>Pseudoalteromonas</taxon>
    </lineage>
</organism>
<dbReference type="AlphaFoldDB" id="A0AAD4AFC6"/>